<sequence length="50" mass="5464">MLAEGLGVEYEDLVSISMTGRLGQISELFFSSSVLGSFPFQLFGITFENV</sequence>
<proteinExistence type="predicted"/>
<evidence type="ECO:0000313" key="1">
    <source>
        <dbReference type="EMBL" id="RTZ85778.1"/>
    </source>
</evidence>
<organism evidence="1 2">
    <name type="scientific">SAR324 cluster bacterium</name>
    <dbReference type="NCBI Taxonomy" id="2024889"/>
    <lineage>
        <taxon>Bacteria</taxon>
        <taxon>Deltaproteobacteria</taxon>
        <taxon>SAR324 cluster</taxon>
    </lineage>
</organism>
<evidence type="ECO:0000313" key="2">
    <source>
        <dbReference type="Proteomes" id="UP000287176"/>
    </source>
</evidence>
<gene>
    <name evidence="1" type="ORF">DSY94_03030</name>
</gene>
<feature type="non-terminal residue" evidence="1">
    <location>
        <position position="50"/>
    </location>
</feature>
<reference evidence="1 2" key="1">
    <citation type="submission" date="2018-06" db="EMBL/GenBank/DDBJ databases">
        <title>Combined omics and stable isotope probing to characterize newly discovered Mariana Back-Arc vent microbial communities.</title>
        <authorList>
            <person name="Trembath-Reichert E."/>
            <person name="Huber J.A."/>
        </authorList>
    </citation>
    <scope>NUCLEOTIDE SEQUENCE [LARGE SCALE GENOMIC DNA]</scope>
    <source>
        <strain evidence="1">MAG 24</strain>
    </source>
</reference>
<dbReference type="Proteomes" id="UP000287176">
    <property type="component" value="Unassembled WGS sequence"/>
</dbReference>
<protein>
    <submittedName>
        <fullName evidence="1">Uncharacterized protein</fullName>
    </submittedName>
</protein>
<name>A0A432GQG2_9DELT</name>
<accession>A0A432GQG2</accession>
<dbReference type="AlphaFoldDB" id="A0A432GQG2"/>
<dbReference type="EMBL" id="QNZI01000082">
    <property type="protein sequence ID" value="RTZ85778.1"/>
    <property type="molecule type" value="Genomic_DNA"/>
</dbReference>
<comment type="caution">
    <text evidence="1">The sequence shown here is derived from an EMBL/GenBank/DDBJ whole genome shotgun (WGS) entry which is preliminary data.</text>
</comment>